<dbReference type="Proteomes" id="UP000711996">
    <property type="component" value="Unassembled WGS sequence"/>
</dbReference>
<evidence type="ECO:0000259" key="1">
    <source>
        <dbReference type="Pfam" id="PF06985"/>
    </source>
</evidence>
<feature type="domain" description="Heterokaryon incompatibility" evidence="1">
    <location>
        <begin position="22"/>
        <end position="98"/>
    </location>
</feature>
<dbReference type="PANTHER" id="PTHR33112:SF12">
    <property type="entry name" value="HETEROKARYON INCOMPATIBILITY DOMAIN-CONTAINING PROTEIN"/>
    <property type="match status" value="1"/>
</dbReference>
<dbReference type="AlphaFoldDB" id="A0A9P5F0D6"/>
<protein>
    <recommendedName>
        <fullName evidence="1">Heterokaryon incompatibility domain-containing protein</fullName>
    </recommendedName>
</protein>
<organism evidence="2 3">
    <name type="scientific">Colletotrichum siamense</name>
    <name type="common">Anthracnose fungus</name>
    <dbReference type="NCBI Taxonomy" id="690259"/>
    <lineage>
        <taxon>Eukaryota</taxon>
        <taxon>Fungi</taxon>
        <taxon>Dikarya</taxon>
        <taxon>Ascomycota</taxon>
        <taxon>Pezizomycotina</taxon>
        <taxon>Sordariomycetes</taxon>
        <taxon>Hypocreomycetidae</taxon>
        <taxon>Glomerellales</taxon>
        <taxon>Glomerellaceae</taxon>
        <taxon>Colletotrichum</taxon>
        <taxon>Colletotrichum gloeosporioides species complex</taxon>
    </lineage>
</organism>
<comment type="caution">
    <text evidence="2">The sequence shown here is derived from an EMBL/GenBank/DDBJ whole genome shotgun (WGS) entry which is preliminary data.</text>
</comment>
<gene>
    <name evidence="2" type="ORF">CGCSCA2_v001985</name>
</gene>
<accession>A0A9P5F0D6</accession>
<reference evidence="2" key="1">
    <citation type="submission" date="2019-06" db="EMBL/GenBank/DDBJ databases">
        <authorList>
            <person name="Gan P."/>
            <person name="Shirasu K."/>
        </authorList>
    </citation>
    <scope>NUCLEOTIDE SEQUENCE [LARGE SCALE GENOMIC DNA]</scope>
    <source>
        <strain evidence="2">CAD2</strain>
    </source>
</reference>
<evidence type="ECO:0000313" key="2">
    <source>
        <dbReference type="EMBL" id="KAF4864454.1"/>
    </source>
</evidence>
<dbReference type="PANTHER" id="PTHR33112">
    <property type="entry name" value="DOMAIN PROTEIN, PUTATIVE-RELATED"/>
    <property type="match status" value="1"/>
</dbReference>
<sequence>MSNLQRPNSLDDPAIATQPAPMVRQAIALTSLVGQRYLWVDTLCIDHSRIAESTTQLQNMGAIYANASLTIVALDRDAEDGFPGLRDISREKDRDDEVPIQFGNEQFILDKLSYFGLTSWTAASPGGSFVVFLKCFSKPHLAGNLPGITPTSDDEYIPTASIQADYIHAFFHPGRESGGKDWLILEA</sequence>
<dbReference type="EMBL" id="QPMT01000004">
    <property type="protein sequence ID" value="KAF4864454.1"/>
    <property type="molecule type" value="Genomic_DNA"/>
</dbReference>
<keyword evidence="3" id="KW-1185">Reference proteome</keyword>
<dbReference type="OrthoDB" id="4804543at2759"/>
<dbReference type="Pfam" id="PF06985">
    <property type="entry name" value="HET"/>
    <property type="match status" value="1"/>
</dbReference>
<name>A0A9P5F0D6_COLSI</name>
<dbReference type="InterPro" id="IPR010730">
    <property type="entry name" value="HET"/>
</dbReference>
<proteinExistence type="predicted"/>
<evidence type="ECO:0000313" key="3">
    <source>
        <dbReference type="Proteomes" id="UP000711996"/>
    </source>
</evidence>